<feature type="transmembrane region" description="Helical" evidence="6">
    <location>
        <begin position="206"/>
        <end position="223"/>
    </location>
</feature>
<feature type="transmembrane region" description="Helical" evidence="6">
    <location>
        <begin position="290"/>
        <end position="315"/>
    </location>
</feature>
<feature type="transmembrane region" description="Helical" evidence="6">
    <location>
        <begin position="327"/>
        <end position="345"/>
    </location>
</feature>
<reference evidence="7 8" key="1">
    <citation type="submission" date="2022-10" db="EMBL/GenBank/DDBJ databases">
        <title>Marinomonas transparenta sp. nov. and Marinomonas sargassi sp. nov., isolated from marine alga (Sargassum natans (L.) Gaillon).</title>
        <authorList>
            <person name="Wang Y."/>
        </authorList>
    </citation>
    <scope>NUCLEOTIDE SEQUENCE [LARGE SCALE GENOMIC DNA]</scope>
    <source>
        <strain evidence="7 8">C2222</strain>
    </source>
</reference>
<keyword evidence="8" id="KW-1185">Reference proteome</keyword>
<feature type="transmembrane region" description="Helical" evidence="6">
    <location>
        <begin position="139"/>
        <end position="161"/>
    </location>
</feature>
<feature type="transmembrane region" description="Helical" evidence="6">
    <location>
        <begin position="235"/>
        <end position="258"/>
    </location>
</feature>
<gene>
    <name evidence="7" type="ORF">OFY17_01950</name>
</gene>
<dbReference type="RefSeq" id="WP_263529010.1">
    <property type="nucleotide sequence ID" value="NZ_JAOVZB010000001.1"/>
</dbReference>
<evidence type="ECO:0000256" key="6">
    <source>
        <dbReference type="SAM" id="Phobius"/>
    </source>
</evidence>
<dbReference type="InterPro" id="IPR050833">
    <property type="entry name" value="Poly_Biosynth_Transport"/>
</dbReference>
<name>A0ABT2YP29_9GAMM</name>
<organism evidence="7 8">
    <name type="scientific">Marinomonas sargassi</name>
    <dbReference type="NCBI Taxonomy" id="2984494"/>
    <lineage>
        <taxon>Bacteria</taxon>
        <taxon>Pseudomonadati</taxon>
        <taxon>Pseudomonadota</taxon>
        <taxon>Gammaproteobacteria</taxon>
        <taxon>Oceanospirillales</taxon>
        <taxon>Oceanospirillaceae</taxon>
        <taxon>Marinomonas</taxon>
    </lineage>
</organism>
<feature type="transmembrane region" description="Helical" evidence="6">
    <location>
        <begin position="7"/>
        <end position="26"/>
    </location>
</feature>
<feature type="transmembrane region" description="Helical" evidence="6">
    <location>
        <begin position="416"/>
        <end position="434"/>
    </location>
</feature>
<keyword evidence="4 6" id="KW-1133">Transmembrane helix</keyword>
<proteinExistence type="predicted"/>
<feature type="transmembrane region" description="Helical" evidence="6">
    <location>
        <begin position="357"/>
        <end position="378"/>
    </location>
</feature>
<evidence type="ECO:0000313" key="7">
    <source>
        <dbReference type="EMBL" id="MCV2401636.1"/>
    </source>
</evidence>
<sequence length="479" mass="55133">MKNELALIIFGRFFVAVAGLFALRIMTHYMPPERYGELSLLVVIQSMCGLILVNPVGQYLNVNTHKWYDEGSLFSRLNSYRIYLFVVSLIAALLLFLIMSETIESLLISAFALLIVVWSVNWNNTLVPLLNMLDARIASVVWSIITVVMATVSSTLFIIYFEPSAHAWLLGQAIGMFLGILGSKYSLRKFMPIAKKEKSVLITRKVFVSFCLPLSFATFFMWFSQNGYRFFVEYYWGLAALAFFVVGFQVATALWSIVETIAMQFLHPYYYRASSDITDGIKLQSALSDFVNTLIPLYIFLSAIMMLGANQIIYLLVDSQYHSAKDFFYFAVIVELVRVSSNVIGHAVQVKRKTKMLILPYFLYAIIMLVSVIVSGYFEFDMHTFVFSIFISSVLFFVSMFFQMRRLISYKVNWRSIFYMSSFLFLVVIYVFYVKSNSALTVFSSIYYLFSLGCGALLFIIYYLKISKPLKRFLEEKII</sequence>
<dbReference type="PANTHER" id="PTHR30250">
    <property type="entry name" value="PST FAMILY PREDICTED COLANIC ACID TRANSPORTER"/>
    <property type="match status" value="1"/>
</dbReference>
<evidence type="ECO:0000256" key="3">
    <source>
        <dbReference type="ARBA" id="ARBA00022692"/>
    </source>
</evidence>
<dbReference type="Proteomes" id="UP001209713">
    <property type="component" value="Unassembled WGS sequence"/>
</dbReference>
<feature type="transmembrane region" description="Helical" evidence="6">
    <location>
        <begin position="384"/>
        <end position="404"/>
    </location>
</feature>
<evidence type="ECO:0000256" key="2">
    <source>
        <dbReference type="ARBA" id="ARBA00022475"/>
    </source>
</evidence>
<evidence type="ECO:0000256" key="1">
    <source>
        <dbReference type="ARBA" id="ARBA00004651"/>
    </source>
</evidence>
<dbReference type="PANTHER" id="PTHR30250:SF11">
    <property type="entry name" value="O-ANTIGEN TRANSPORTER-RELATED"/>
    <property type="match status" value="1"/>
</dbReference>
<dbReference type="EMBL" id="JAOVZB010000001">
    <property type="protein sequence ID" value="MCV2401636.1"/>
    <property type="molecule type" value="Genomic_DNA"/>
</dbReference>
<evidence type="ECO:0000313" key="8">
    <source>
        <dbReference type="Proteomes" id="UP001209713"/>
    </source>
</evidence>
<protein>
    <recommendedName>
        <fullName evidence="9">Polysaccharide biosynthesis protein</fullName>
    </recommendedName>
</protein>
<comment type="caution">
    <text evidence="7">The sequence shown here is derived from an EMBL/GenBank/DDBJ whole genome shotgun (WGS) entry which is preliminary data.</text>
</comment>
<keyword evidence="5 6" id="KW-0472">Membrane</keyword>
<evidence type="ECO:0008006" key="9">
    <source>
        <dbReference type="Google" id="ProtNLM"/>
    </source>
</evidence>
<feature type="transmembrane region" description="Helical" evidence="6">
    <location>
        <begin position="167"/>
        <end position="185"/>
    </location>
</feature>
<evidence type="ECO:0000256" key="5">
    <source>
        <dbReference type="ARBA" id="ARBA00023136"/>
    </source>
</evidence>
<keyword evidence="2" id="KW-1003">Cell membrane</keyword>
<feature type="transmembrane region" description="Helical" evidence="6">
    <location>
        <begin position="446"/>
        <end position="464"/>
    </location>
</feature>
<feature type="transmembrane region" description="Helical" evidence="6">
    <location>
        <begin position="106"/>
        <end position="127"/>
    </location>
</feature>
<evidence type="ECO:0000256" key="4">
    <source>
        <dbReference type="ARBA" id="ARBA00022989"/>
    </source>
</evidence>
<comment type="subcellular location">
    <subcellularLocation>
        <location evidence="1">Cell membrane</location>
        <topology evidence="1">Multi-pass membrane protein</topology>
    </subcellularLocation>
</comment>
<keyword evidence="3 6" id="KW-0812">Transmembrane</keyword>
<feature type="transmembrane region" description="Helical" evidence="6">
    <location>
        <begin position="82"/>
        <end position="100"/>
    </location>
</feature>
<feature type="transmembrane region" description="Helical" evidence="6">
    <location>
        <begin position="38"/>
        <end position="61"/>
    </location>
</feature>
<accession>A0ABT2YP29</accession>